<protein>
    <submittedName>
        <fullName evidence="2">GNAT family acetyltransferase</fullName>
    </submittedName>
</protein>
<dbReference type="Gene3D" id="3.40.630.30">
    <property type="match status" value="1"/>
</dbReference>
<dbReference type="InterPro" id="IPR016181">
    <property type="entry name" value="Acyl_CoA_acyltransferase"/>
</dbReference>
<organism evidence="2 3">
    <name type="scientific">Bacillus cytotoxicus</name>
    <dbReference type="NCBI Taxonomy" id="580165"/>
    <lineage>
        <taxon>Bacteria</taxon>
        <taxon>Bacillati</taxon>
        <taxon>Bacillota</taxon>
        <taxon>Bacilli</taxon>
        <taxon>Bacillales</taxon>
        <taxon>Bacillaceae</taxon>
        <taxon>Bacillus</taxon>
        <taxon>Bacillus cereus group</taxon>
    </lineage>
</organism>
<dbReference type="CDD" id="cd04301">
    <property type="entry name" value="NAT_SF"/>
    <property type="match status" value="1"/>
</dbReference>
<comment type="caution">
    <text evidence="2">The sequence shown here is derived from an EMBL/GenBank/DDBJ whole genome shotgun (WGS) entry which is preliminary data.</text>
</comment>
<evidence type="ECO:0000259" key="1">
    <source>
        <dbReference type="PROSITE" id="PS51186"/>
    </source>
</evidence>
<dbReference type="GO" id="GO:0016747">
    <property type="term" value="F:acyltransferase activity, transferring groups other than amino-acyl groups"/>
    <property type="evidence" value="ECO:0007669"/>
    <property type="project" value="InterPro"/>
</dbReference>
<dbReference type="Proteomes" id="UP000242164">
    <property type="component" value="Unassembled WGS sequence"/>
</dbReference>
<dbReference type="RefSeq" id="WP_087094926.1">
    <property type="nucleotide sequence ID" value="NZ_CP024096.1"/>
</dbReference>
<name>A0AAX2CGL0_9BACI</name>
<dbReference type="SUPFAM" id="SSF55729">
    <property type="entry name" value="Acyl-CoA N-acyltransferases (Nat)"/>
    <property type="match status" value="1"/>
</dbReference>
<dbReference type="PANTHER" id="PTHR43415:SF3">
    <property type="entry name" value="GNAT-FAMILY ACETYLTRANSFERASE"/>
    <property type="match status" value="1"/>
</dbReference>
<reference evidence="2 3" key="1">
    <citation type="submission" date="2016-08" db="EMBL/GenBank/DDBJ databases">
        <authorList>
            <person name="Loux V."/>
            <person name="Rue O."/>
        </authorList>
    </citation>
    <scope>NUCLEOTIDE SEQUENCE [LARGE SCALE GENOMIC DNA]</scope>
    <source>
        <strain evidence="2 3">AFSSA_08CEB44bac</strain>
    </source>
</reference>
<sequence length="181" mass="20812">MKINVREFHVKGQTYRIRSAIHADAEELSKVRSQIDGETENLDREQGEAFIDTQGFEKLIKTDTESSKNLFLVAIVQNKIVGFSRCEGSNLKRLSHKVEFGVCVLKDYWGYRIGKNLLKESIDWADANNIKKIILTVLETNKKAIHLYKTFGFQTEGILRNDKLLSDGQFYHTVIMGRWNG</sequence>
<gene>
    <name evidence="2" type="ORF">BCB44BAC_02035</name>
</gene>
<dbReference type="AlphaFoldDB" id="A0AAX2CGL0"/>
<dbReference type="EMBL" id="FMIK01000024">
    <property type="protein sequence ID" value="SCL92366.1"/>
    <property type="molecule type" value="Genomic_DNA"/>
</dbReference>
<evidence type="ECO:0000313" key="3">
    <source>
        <dbReference type="Proteomes" id="UP000242164"/>
    </source>
</evidence>
<evidence type="ECO:0000313" key="2">
    <source>
        <dbReference type="EMBL" id="SCL92366.1"/>
    </source>
</evidence>
<dbReference type="PROSITE" id="PS51186">
    <property type="entry name" value="GNAT"/>
    <property type="match status" value="1"/>
</dbReference>
<dbReference type="PANTHER" id="PTHR43415">
    <property type="entry name" value="SPERMIDINE N(1)-ACETYLTRANSFERASE"/>
    <property type="match status" value="1"/>
</dbReference>
<accession>A0AAX2CGL0</accession>
<dbReference type="Pfam" id="PF00583">
    <property type="entry name" value="Acetyltransf_1"/>
    <property type="match status" value="1"/>
</dbReference>
<dbReference type="InterPro" id="IPR000182">
    <property type="entry name" value="GNAT_dom"/>
</dbReference>
<proteinExistence type="predicted"/>
<feature type="domain" description="N-acetyltransferase" evidence="1">
    <location>
        <begin position="15"/>
        <end position="181"/>
    </location>
</feature>